<feature type="domain" description="Tyr recombinase" evidence="5">
    <location>
        <begin position="97"/>
        <end position="270"/>
    </location>
</feature>
<evidence type="ECO:0000256" key="1">
    <source>
        <dbReference type="ARBA" id="ARBA00022908"/>
    </source>
</evidence>
<evidence type="ECO:0000313" key="14">
    <source>
        <dbReference type="EMBL" id="RAL99810.1"/>
    </source>
</evidence>
<dbReference type="EMBL" id="CP036313">
    <property type="protein sequence ID" value="QBH15069.1"/>
    <property type="molecule type" value="Genomic_DNA"/>
</dbReference>
<dbReference type="OrthoDB" id="9798171at2"/>
<dbReference type="InterPro" id="IPR011010">
    <property type="entry name" value="DNA_brk_join_enz"/>
</dbReference>
<keyword evidence="3" id="KW-0233">DNA recombination</keyword>
<dbReference type="InterPro" id="IPR010998">
    <property type="entry name" value="Integrase_recombinase_N"/>
</dbReference>
<dbReference type="AlphaFoldDB" id="A0A328F5L2"/>
<evidence type="ECO:0000259" key="6">
    <source>
        <dbReference type="PROSITE" id="PS51900"/>
    </source>
</evidence>
<evidence type="ECO:0000313" key="7">
    <source>
        <dbReference type="EMBL" id="QBH12319.1"/>
    </source>
</evidence>
<dbReference type="PANTHER" id="PTHR30349:SF90">
    <property type="entry name" value="TYROSINE RECOMBINASE XERD"/>
    <property type="match status" value="1"/>
</dbReference>
<reference evidence="14 15" key="1">
    <citation type="submission" date="2018-06" db="EMBL/GenBank/DDBJ databases">
        <title>Complete Genome Sequence of Desulfobacter hydrogenophilus (DSM3380).</title>
        <authorList>
            <person name="Marietou A."/>
            <person name="Schreiber L."/>
            <person name="Marshall I."/>
            <person name="Jorgensen B."/>
        </authorList>
    </citation>
    <scope>NUCLEOTIDE SEQUENCE [LARGE SCALE GENOMIC DNA]</scope>
    <source>
        <strain evidence="14 15">DSM 3380</strain>
    </source>
</reference>
<dbReference type="GO" id="GO:0003677">
    <property type="term" value="F:DNA binding"/>
    <property type="evidence" value="ECO:0007669"/>
    <property type="project" value="UniProtKB-UniRule"/>
</dbReference>
<dbReference type="InterPro" id="IPR004107">
    <property type="entry name" value="Integrase_SAM-like_N"/>
</dbReference>
<dbReference type="Pfam" id="PF00589">
    <property type="entry name" value="Phage_integrase"/>
    <property type="match status" value="1"/>
</dbReference>
<evidence type="ECO:0000313" key="11">
    <source>
        <dbReference type="EMBL" id="QBH14684.1"/>
    </source>
</evidence>
<protein>
    <submittedName>
        <fullName evidence="14">Integrase</fullName>
    </submittedName>
</protein>
<dbReference type="InterPro" id="IPR050090">
    <property type="entry name" value="Tyrosine_recombinase_XerCD"/>
</dbReference>
<dbReference type="RefSeq" id="WP_111960837.1">
    <property type="nucleotide sequence ID" value="NZ_CP036313.1"/>
</dbReference>
<dbReference type="SUPFAM" id="SSF56349">
    <property type="entry name" value="DNA breaking-rejoining enzymes"/>
    <property type="match status" value="1"/>
</dbReference>
<dbReference type="Pfam" id="PF13495">
    <property type="entry name" value="Phage_int_SAM_4"/>
    <property type="match status" value="1"/>
</dbReference>
<dbReference type="Proteomes" id="UP000293902">
    <property type="component" value="Chromosome"/>
</dbReference>
<evidence type="ECO:0000256" key="4">
    <source>
        <dbReference type="PROSITE-ProRule" id="PRU01248"/>
    </source>
</evidence>
<evidence type="ECO:0000313" key="16">
    <source>
        <dbReference type="Proteomes" id="UP000293902"/>
    </source>
</evidence>
<dbReference type="PROSITE" id="PS51900">
    <property type="entry name" value="CB"/>
    <property type="match status" value="1"/>
</dbReference>
<evidence type="ECO:0000256" key="2">
    <source>
        <dbReference type="ARBA" id="ARBA00023125"/>
    </source>
</evidence>
<dbReference type="GO" id="GO:0015074">
    <property type="term" value="P:DNA integration"/>
    <property type="evidence" value="ECO:0007669"/>
    <property type="project" value="UniProtKB-KW"/>
</dbReference>
<keyword evidence="2 4" id="KW-0238">DNA-binding</keyword>
<organism evidence="14 15">
    <name type="scientific">Desulfobacter hydrogenophilus</name>
    <dbReference type="NCBI Taxonomy" id="2291"/>
    <lineage>
        <taxon>Bacteria</taxon>
        <taxon>Pseudomonadati</taxon>
        <taxon>Thermodesulfobacteriota</taxon>
        <taxon>Desulfobacteria</taxon>
        <taxon>Desulfobacterales</taxon>
        <taxon>Desulfobacteraceae</taxon>
        <taxon>Desulfobacter</taxon>
    </lineage>
</organism>
<evidence type="ECO:0000313" key="12">
    <source>
        <dbReference type="EMBL" id="QBH14965.1"/>
    </source>
</evidence>
<dbReference type="PROSITE" id="PS51898">
    <property type="entry name" value="TYR_RECOMBINASE"/>
    <property type="match status" value="1"/>
</dbReference>
<name>A0A328F5L2_9BACT</name>
<reference evidence="7 16" key="2">
    <citation type="submission" date="2019-02" db="EMBL/GenBank/DDBJ databases">
        <title>Complete genome sequence of Desulfobacter hydrogenophilus AcRS1.</title>
        <authorList>
            <person name="Marietou A."/>
            <person name="Lund M.B."/>
            <person name="Marshall I.P.G."/>
            <person name="Schreiber L."/>
            <person name="Jorgensen B."/>
        </authorList>
    </citation>
    <scope>NUCLEOTIDE SEQUENCE [LARGE SCALE GENOMIC DNA]</scope>
    <source>
        <strain evidence="7 16">AcRS1</strain>
    </source>
</reference>
<dbReference type="EMBL" id="CP036313">
    <property type="protein sequence ID" value="QBH14965.1"/>
    <property type="molecule type" value="Genomic_DNA"/>
</dbReference>
<evidence type="ECO:0000256" key="3">
    <source>
        <dbReference type="ARBA" id="ARBA00023172"/>
    </source>
</evidence>
<dbReference type="PANTHER" id="PTHR30349">
    <property type="entry name" value="PHAGE INTEGRASE-RELATED"/>
    <property type="match status" value="1"/>
</dbReference>
<sequence>MTQLRQQFDRHMTLHRLSPKTNAAYMNAVKLLAAHYKQAPDQLTDSQIQDYLDYIIADRQLAWSSCNVQFSGIKRFYRHVLKREPKISIPPRPQERKIFMALSREEVAQILNACTNPKHYALLLATYSAGLRVSEVVKLQPIHIERSRKMIRIEQGKGRKDRYTVLSDTLLKTLEDYWRLFKPNEWIFFGKTRSKPMPVETAQKIYYTAKLEAGVKRGKGIHTLRHCFATHLLEQGTRTHVLQQMLGHKSIRTTAKYLHISNEAISQVVSPADVVL</sequence>
<keyword evidence="1" id="KW-0229">DNA integration</keyword>
<evidence type="ECO:0000313" key="13">
    <source>
        <dbReference type="EMBL" id="QBH15069.1"/>
    </source>
</evidence>
<dbReference type="EMBL" id="CP036313">
    <property type="protein sequence ID" value="QBH14684.1"/>
    <property type="molecule type" value="Genomic_DNA"/>
</dbReference>
<proteinExistence type="predicted"/>
<dbReference type="InterPro" id="IPR002104">
    <property type="entry name" value="Integrase_catalytic"/>
</dbReference>
<dbReference type="GO" id="GO:0006310">
    <property type="term" value="P:DNA recombination"/>
    <property type="evidence" value="ECO:0007669"/>
    <property type="project" value="UniProtKB-KW"/>
</dbReference>
<gene>
    <name evidence="14" type="ORF">DO021_22480</name>
    <name evidence="7" type="ORF">EYB58_04955</name>
    <name evidence="8" type="ORF">EYB58_16335</name>
    <name evidence="9" type="ORF">EYB58_17530</name>
    <name evidence="10" type="ORF">EYB58_17610</name>
    <name evidence="11" type="ORF">EYB58_18205</name>
    <name evidence="12" type="ORF">EYB58_19810</name>
    <name evidence="13" type="ORF">EYB58_20375</name>
</gene>
<dbReference type="InterPro" id="IPR044068">
    <property type="entry name" value="CB"/>
</dbReference>
<feature type="domain" description="Core-binding (CB)" evidence="6">
    <location>
        <begin position="1"/>
        <end position="81"/>
    </location>
</feature>
<dbReference type="EMBL" id="CP036313">
    <property type="protein sequence ID" value="QBH14582.1"/>
    <property type="molecule type" value="Genomic_DNA"/>
</dbReference>
<dbReference type="EMBL" id="CP036313">
    <property type="protein sequence ID" value="QBH14567.1"/>
    <property type="molecule type" value="Genomic_DNA"/>
</dbReference>
<dbReference type="Gene3D" id="1.10.150.130">
    <property type="match status" value="1"/>
</dbReference>
<evidence type="ECO:0000259" key="5">
    <source>
        <dbReference type="PROSITE" id="PS51898"/>
    </source>
</evidence>
<evidence type="ECO:0000313" key="10">
    <source>
        <dbReference type="EMBL" id="QBH14582.1"/>
    </source>
</evidence>
<dbReference type="EMBL" id="QLNI01000107">
    <property type="protein sequence ID" value="RAL99810.1"/>
    <property type="molecule type" value="Genomic_DNA"/>
</dbReference>
<keyword evidence="16" id="KW-1185">Reference proteome</keyword>
<dbReference type="EMBL" id="CP036313">
    <property type="protein sequence ID" value="QBH12319.1"/>
    <property type="molecule type" value="Genomic_DNA"/>
</dbReference>
<dbReference type="Gene3D" id="1.10.443.10">
    <property type="entry name" value="Intergrase catalytic core"/>
    <property type="match status" value="1"/>
</dbReference>
<dbReference type="EMBL" id="CP036313">
    <property type="protein sequence ID" value="QBH14346.1"/>
    <property type="molecule type" value="Genomic_DNA"/>
</dbReference>
<evidence type="ECO:0000313" key="8">
    <source>
        <dbReference type="EMBL" id="QBH14346.1"/>
    </source>
</evidence>
<dbReference type="Proteomes" id="UP000248798">
    <property type="component" value="Unassembled WGS sequence"/>
</dbReference>
<evidence type="ECO:0000313" key="15">
    <source>
        <dbReference type="Proteomes" id="UP000248798"/>
    </source>
</evidence>
<accession>A0A328F5L2</accession>
<dbReference type="InterPro" id="IPR013762">
    <property type="entry name" value="Integrase-like_cat_sf"/>
</dbReference>
<evidence type="ECO:0000313" key="9">
    <source>
        <dbReference type="EMBL" id="QBH14567.1"/>
    </source>
</evidence>